<feature type="domain" description="PKD/Chitinase" evidence="3">
    <location>
        <begin position="1333"/>
        <end position="1420"/>
    </location>
</feature>
<feature type="chain" id="PRO_5016411341" description="PKD/Chitinase domain-containing protein" evidence="2">
    <location>
        <begin position="27"/>
        <end position="3420"/>
    </location>
</feature>
<accession>A0A317CDD4</accession>
<feature type="domain" description="PKD/Chitinase" evidence="3">
    <location>
        <begin position="1245"/>
        <end position="1329"/>
    </location>
</feature>
<keyword evidence="1" id="KW-0677">Repeat</keyword>
<dbReference type="RefSeq" id="WP_146201380.1">
    <property type="nucleotide sequence ID" value="NZ_QGKL01000035.1"/>
</dbReference>
<dbReference type="Pfam" id="PF17963">
    <property type="entry name" value="Big_9"/>
    <property type="match status" value="4"/>
</dbReference>
<dbReference type="Pfam" id="PF22352">
    <property type="entry name" value="K319L-like_PKD"/>
    <property type="match status" value="3"/>
</dbReference>
<dbReference type="PANTHER" id="PTHR32305">
    <property type="match status" value="1"/>
</dbReference>
<dbReference type="Pfam" id="PF25023">
    <property type="entry name" value="TEN_YD-shell"/>
    <property type="match status" value="3"/>
</dbReference>
<dbReference type="Pfam" id="PF05593">
    <property type="entry name" value="RHS_repeat"/>
    <property type="match status" value="6"/>
</dbReference>
<keyword evidence="5" id="KW-1185">Reference proteome</keyword>
<feature type="domain" description="PKD/Chitinase" evidence="3">
    <location>
        <begin position="1961"/>
        <end position="2043"/>
    </location>
</feature>
<proteinExistence type="predicted"/>
<dbReference type="InterPro" id="IPR022385">
    <property type="entry name" value="Rhs_assc_core"/>
</dbReference>
<dbReference type="InterPro" id="IPR031325">
    <property type="entry name" value="RHS_repeat"/>
</dbReference>
<evidence type="ECO:0000313" key="5">
    <source>
        <dbReference type="Proteomes" id="UP000245506"/>
    </source>
</evidence>
<dbReference type="NCBIfam" id="NF012211">
    <property type="entry name" value="tand_rpt_95"/>
    <property type="match status" value="4"/>
</dbReference>
<dbReference type="Gene3D" id="2.60.40.2810">
    <property type="match status" value="2"/>
</dbReference>
<dbReference type="Gene3D" id="2.60.40.3440">
    <property type="match status" value="2"/>
</dbReference>
<comment type="caution">
    <text evidence="4">The sequence shown here is derived from an EMBL/GenBank/DDBJ whole genome shotgun (WGS) entry which is preliminary data.</text>
</comment>
<feature type="domain" description="PKD/Chitinase" evidence="3">
    <location>
        <begin position="1700"/>
        <end position="1784"/>
    </location>
</feature>
<sequence length="3420" mass="370923">MPLQMIRRLLVSFGFVLSAINPVALYANTPINNLAPDCNSAFPSPLSKIWPPNHKFTQISISGVVDPDGDAVSTQIQCIKQDEPLNSTGDGNTAYDGYGVGTSSAFIRNERKGNGNGRVYHVSYLATDSQGASCGGTVQVSVPKSKKKEAVDDGSIYDSVDNNEANCGVVEVNNPPISTNLFVELNEDQSAVIELLASDADGDVLSYAVDQQPKHGALEGTAPNLIYIPNENFSGSDDFTFKANDGELESLSAKVDIVVAPQNDAPKVENQSFDTNEDVGFPITLLGSDIDSDTLSFTVVSTASNGAVTGIAPNLYYQPEPNFNGTDSLSYSVSDGQVSSDLGVVTINVAPVNDKPTANAENLEIEEDTLLLITLTGEDVDGTLLTYSVIDQPSHGVLSGVAPNLIYTANENFNGVDSFQFQVDDGTDSSDLATVSITVLPVNDLPTVNAGEDRSILEGGVLTLLATASDVDGQVVAQQWLSGETELGNNLSLDVSSLLVGTHLFTVIVTDNEGATATDRVSVTVEALPNTPPVAESVAITLDEDGSKSFMLLAADAESDDLTFSVIQNPTYGKVSGEAPDLVYTPVDNYFGSDTIAFKVNDGQADSETAYINLEIRPVNDAPVVETSSSQTVLETESVTLKATAYDIDGTIVSLQWMNSDTVIANEGTTVVSGLSLGSHTFTIEAKDDSGAVARDSIVVTVNKNTSLPGSLSGKVVDQVGAYIPNAQVELATGELVVTNSYGEYLFSTVLPMERAVVTASHYSFLQNSEITQVSSENESIQNIVLSRPKIVKSFDTQEGAQITSDGMEIVLPSGDYKNALGESYSGNLTLSASYFPVTTEEGQNEFPGDNRAVNNEGVVGELVSYGFTKLELEDDNGNPINLSDGQEITISIPADEGLDKPSTIPMWYYDTDQGLWVEDGAATYDPLTKSYRTAIDRVATWNLDKYLDVSSLEVCIEDTNGNPVEGYVGLEPTNGSWRKLSKTNEIGKLVLSSIIGDDRFNLFGSSNEGKFGSYRANPYYIEAGRNSVVLDSCIVIDEQQIASLISVTGTIVDGDGNPVPSVSIDVYEKDSSPSLGVNRSLYHLQTIQSDESGRYLLSFDSNNLSAIEVALFGDKQITLKAEGLGKQGDIDVTLTNDASSYEVNLPVYPQTPPVANAGADQVIYENTTVTLNADRSYDLDGPIDSFEWREGGEVISSASSTSKLEYSPTVVGEHRLVLTVTDQQGKKASDEVTVRVAPSEFEVFAEAGADQTVLLGSNISLDSAGSRHIESGDFYQRVWSIGGEQVCQSLSRYCYTGLGLGVHKVTLTITSSSGEKSQDSLLVTVIGLNPPVALAGDDQVVFKGRNLVLRTLSYVVNGSVSKHQWSMNGELICDVPSSIRACDFDSTNLPVGEYVVTHTIIDSNGLSASDDVRVTVKETGIGTVYAGTDLMAFSGVPFTLNGYYSVLDSYGSEFSWESQEGVICNSQNCSDIVFPEGGYILTFSAKDGNGFDALDTVKLTVVNRELHDNPIDAGPDRTLFRGQFTGYDPTYTNGSLFGSWYKDGAALTYQKLIDLPLGSHFLTLRGAYRDNGDNLVEAEDDVVITIVPRYSYAYLADDQEILQSETAILSASWRTLPQTMLGTWFHADGTSICSSQRTLLTTCYVEPSSLSVGEHVFTFEHTDNYGSPAKRYITKVTVLPNQSPRIYAGIDRVISVGESVRFSPITVGYGVYDLISSSSSLVANDSQNYVIEFKWEEGDTLHCDTKSCIIEDLPIGTHVITLTGTDNNGMSSSDQITVEVQDSVLSADAGLDQSIFEGESVTLKTGLSPGAITSYKWHTADTIYCENDIECEINNLPIGANEITLTILRDDGAESSDVVMVNVIDLDLSNSFIVSAGVDKQVTSGEGITLDGSKSHNFYADMVKFEWFKGGQLLATGQTSYVQSLSLGVNEITLKVTDSNNVIKQDTVLISVGDAENSLIAVAGDDQIGLEGATVTLDGSASFDPNGEIVSYEWSKQNIVISDQVVLSMESLAIGLHTFALKVTDNEGNVASDTVNVSIEVVSTVVAPEVTIHSPEKLTIITAPTEIVASINDSNLDSWTLSYRSSEQLGAETIVIAQGTQAVTNQVLATFDPSQLINGQYTLELIAIDKSNLTTTETLDLLVEGDLKVGNFSVTFEDVNIPLAGIPIVVTRTYDSRQKDQDLDFGYGWSIDYQNARVQESRPIGLSWELNQYSAGFFDNWCVEPNGDPIVSVTLPSGRVEKFVAKASPSCQQITPALDVGIVFEPLSGTSSTLVQTDYSTVRIVNGNLVDLTDPSVNVDPNNYQLTTADGYIYDLEQGFNIRKVTEPSGQSLTFTGDGVLHSTGASVSFTRDENGNISAITLPDETQITYEYDTDGNLIAHKDQLDNATTFAYNSEHGLVDILDPRGVRVTRNEYDEAGRLVAQIDADGNRIEFTHNLGSNTEIVQNRRGFTQVFSYDGMGNILAETNGAGETTTRTYDDNFNELSRTDALGNTSTGTYDDKRNQLSDTDALGNITSYTYNNNSKPLTITNPDGTVGITNVYDGKDQLTSLTNALGETTSLNYGTWSTSPTEMVDAVGTQMQMTYNPFGHVLTETNANGVKTTNGYDVYTAMGRKTSETTSRTDAQGVTHLLTTRYEYDAKGRVIKTTDPMGRVTETEYTVFGQEAATIDAVGRRTEYSYNARGLMEQMTYPDGTTSQMDYDPEGNKISETDRAGRTTLMEYDAANRLIKTTYPDGSTSQSEYDAAGRMIAAIDALGNRTQYTLDAAGRQIAVTDALGNITQYGYDQRGNRISMTDANNSTTNYIFDLSDRLIETHFADGTTSSTVYDVRGRKTSSTDQAGNTTFYEYDGVGNLTKVINALGHETSYSYDEQNNKLTQTDAEGRTTHWSYDNLGRVTSRTLPMGQVETFEYDVSGNRIAHTDFKGQRTDTEYDINNRPILQTIAGTITKSWTYDAVGQVLSADQDGDITRYSYDSLGRLLTETKPSSIVLSYQYDLSGNKTQFITEQTDASQVITRYTYDGLKRLDTVTDTEGGVTQYTYDAVGNRESITQPNGTQASYHYNSLNRLTELQHKTADGALLDTFTYQLNATGQRTSITDADGTLSRYQYDAIHRLDAEEVTDSSATVTHTASYEYDNIGNRTQGVVNGITTAYTYDDNDRLTQQGGEHYRYDDNGSTLEMTIDGTVTVYQYNALNQLIEVETREAGVITDTLRYTYDINGIRTSSQKNGTDTRFVIDNNQAYAQVVQEQDATGQIQVNYLYGDDLLQQQRDTDTSYYHYDGLGSTRLLTDSSGTLTDRYRYDAFGEDLETLGNTVNRYRFTGEQYDANLAFYYLRARYYNPHQGRFTQQDTWMGNNSDPITLHKYLYANANPVNMVDPTGMFSLGSVSAASNIRSTLANIQIDVGLNLLDAALDPDSAG</sequence>
<dbReference type="SUPFAM" id="SSF49299">
    <property type="entry name" value="PKD domain"/>
    <property type="match status" value="4"/>
</dbReference>
<evidence type="ECO:0000313" key="4">
    <source>
        <dbReference type="EMBL" id="PWQ95363.1"/>
    </source>
</evidence>
<evidence type="ECO:0000259" key="3">
    <source>
        <dbReference type="SMART" id="SM00089"/>
    </source>
</evidence>
<feature type="non-terminal residue" evidence="4">
    <location>
        <position position="3420"/>
    </location>
</feature>
<feature type="domain" description="PKD/Chitinase" evidence="3">
    <location>
        <begin position="624"/>
        <end position="705"/>
    </location>
</feature>
<dbReference type="PANTHER" id="PTHR32305:SF15">
    <property type="entry name" value="PROTEIN RHSA-RELATED"/>
    <property type="match status" value="1"/>
</dbReference>
<organism evidence="4 5">
    <name type="scientific">Leucothrix arctica</name>
    <dbReference type="NCBI Taxonomy" id="1481894"/>
    <lineage>
        <taxon>Bacteria</taxon>
        <taxon>Pseudomonadati</taxon>
        <taxon>Pseudomonadota</taxon>
        <taxon>Gammaproteobacteria</taxon>
        <taxon>Thiotrichales</taxon>
        <taxon>Thiotrichaceae</taxon>
        <taxon>Leucothrix</taxon>
    </lineage>
</organism>
<dbReference type="Gene3D" id="2.60.40.1120">
    <property type="entry name" value="Carboxypeptidase-like, regulatory domain"/>
    <property type="match status" value="1"/>
</dbReference>
<dbReference type="NCBIfam" id="TIGR03696">
    <property type="entry name" value="Rhs_assc_core"/>
    <property type="match status" value="1"/>
</dbReference>
<dbReference type="InterPro" id="IPR050708">
    <property type="entry name" value="T6SS_VgrG/RHS"/>
</dbReference>
<dbReference type="InterPro" id="IPR022409">
    <property type="entry name" value="PKD/Chitinase_dom"/>
</dbReference>
<dbReference type="EMBL" id="QGKL01000035">
    <property type="protein sequence ID" value="PWQ95363.1"/>
    <property type="molecule type" value="Genomic_DNA"/>
</dbReference>
<name>A0A317CDD4_9GAMM</name>
<dbReference type="OrthoDB" id="5620365at2"/>
<dbReference type="SMART" id="SM00089">
    <property type="entry name" value="PKD"/>
    <property type="match status" value="6"/>
</dbReference>
<keyword evidence="2" id="KW-0732">Signal</keyword>
<dbReference type="SUPFAM" id="SSF49464">
    <property type="entry name" value="Carboxypeptidase regulatory domain-like"/>
    <property type="match status" value="2"/>
</dbReference>
<dbReference type="InterPro" id="IPR013783">
    <property type="entry name" value="Ig-like_fold"/>
</dbReference>
<protein>
    <recommendedName>
        <fullName evidence="3">PKD/Chitinase domain-containing protein</fullName>
    </recommendedName>
</protein>
<evidence type="ECO:0000256" key="2">
    <source>
        <dbReference type="SAM" id="SignalP"/>
    </source>
</evidence>
<dbReference type="Gene3D" id="2.180.10.10">
    <property type="entry name" value="RHS repeat-associated core"/>
    <property type="match status" value="4"/>
</dbReference>
<reference evidence="4 5" key="1">
    <citation type="submission" date="2018-05" db="EMBL/GenBank/DDBJ databases">
        <title>Leucothrix arctica sp. nov., isolated from Arctic seawater.</title>
        <authorList>
            <person name="Choi A."/>
            <person name="Baek K."/>
        </authorList>
    </citation>
    <scope>NUCLEOTIDE SEQUENCE [LARGE SCALE GENOMIC DNA]</scope>
    <source>
        <strain evidence="4 5">IMCC9719</strain>
    </source>
</reference>
<dbReference type="NCBIfam" id="TIGR01643">
    <property type="entry name" value="YD_repeat_2x"/>
    <property type="match status" value="11"/>
</dbReference>
<feature type="signal peptide" evidence="2">
    <location>
        <begin position="1"/>
        <end position="26"/>
    </location>
</feature>
<evidence type="ECO:0000256" key="1">
    <source>
        <dbReference type="ARBA" id="ARBA00022737"/>
    </source>
</evidence>
<dbReference type="SUPFAM" id="SSF69304">
    <property type="entry name" value="Tricorn protease N-terminal domain"/>
    <property type="match status" value="1"/>
</dbReference>
<gene>
    <name evidence="4" type="ORF">DKT75_13580</name>
</gene>
<dbReference type="InterPro" id="IPR035986">
    <property type="entry name" value="PKD_dom_sf"/>
</dbReference>
<feature type="domain" description="PKD/Chitinase" evidence="3">
    <location>
        <begin position="1155"/>
        <end position="1240"/>
    </location>
</feature>
<dbReference type="InterPro" id="IPR008969">
    <property type="entry name" value="CarboxyPept-like_regulatory"/>
</dbReference>
<dbReference type="InterPro" id="IPR006530">
    <property type="entry name" value="YD"/>
</dbReference>
<dbReference type="Gene3D" id="2.60.40.10">
    <property type="entry name" value="Immunoglobulins"/>
    <property type="match status" value="5"/>
</dbReference>
<dbReference type="InterPro" id="IPR056823">
    <property type="entry name" value="TEN-like_YD-shell"/>
</dbReference>
<dbReference type="Proteomes" id="UP000245506">
    <property type="component" value="Unassembled WGS sequence"/>
</dbReference>
<dbReference type="CDD" id="cd00146">
    <property type="entry name" value="PKD"/>
    <property type="match status" value="2"/>
</dbReference>